<organism evidence="2 3">
    <name type="scientific">Clavispora lusitaniae</name>
    <name type="common">Candida lusitaniae</name>
    <dbReference type="NCBI Taxonomy" id="36911"/>
    <lineage>
        <taxon>Eukaryota</taxon>
        <taxon>Fungi</taxon>
        <taxon>Dikarya</taxon>
        <taxon>Ascomycota</taxon>
        <taxon>Saccharomycotina</taxon>
        <taxon>Pichiomycetes</taxon>
        <taxon>Metschnikowiaceae</taxon>
        <taxon>Clavispora</taxon>
    </lineage>
</organism>
<dbReference type="GO" id="GO:0005829">
    <property type="term" value="C:cytosol"/>
    <property type="evidence" value="ECO:0007669"/>
    <property type="project" value="TreeGrafter"/>
</dbReference>
<comment type="caution">
    <text evidence="2">The sequence shown here is derived from an EMBL/GenBank/DDBJ whole genome shotgun (WGS) entry which is preliminary data.</text>
</comment>
<dbReference type="EMBL" id="LYUB02000011">
    <property type="protein sequence ID" value="OVF07851.1"/>
    <property type="molecule type" value="Genomic_DNA"/>
</dbReference>
<accession>A0AA91PY21</accession>
<feature type="domain" description="Glutamine amidotransferase" evidence="1">
    <location>
        <begin position="110"/>
        <end position="252"/>
    </location>
</feature>
<sequence length="292" mass="32218">MASHVAVLVLDTPIAGVAEDFGDFGDNVRDLLKDSVIPVVKYQIAIPLENGAARDSDVAMMEKNFAQVESHLQSGVIKAIVLTGSRSDAFESGNIWLDRLNEFIQSHLFTRPNFPVVGLCFGHQVLAKNLGCKVNRSPPETGWEIGTTTIALNKSIMSIEKSPFKKPLTLEDGKVLEHINLVEFHRDIVYGLPPTSTASHGLIAETSFQNFGSTNKCSIQGLVTESGPIKILTFQGHPEFITSESLKMLEIKFEQKLIDKATFERSTYNTKNLINQGPIIAKVINNFIESYQ</sequence>
<dbReference type="InterPro" id="IPR017926">
    <property type="entry name" value="GATASE"/>
</dbReference>
<protein>
    <submittedName>
        <fullName evidence="2">Amidotransferase</fullName>
    </submittedName>
</protein>
<reference evidence="2 3" key="1">
    <citation type="submission" date="2017-04" db="EMBL/GenBank/DDBJ databases">
        <title>Draft genome of the yeast Clavispora lusitaniae type strain CBS 6936.</title>
        <authorList>
            <person name="Durrens P."/>
            <person name="Klopp C."/>
            <person name="Biteau N."/>
            <person name="Fitton-Ouhabi V."/>
            <person name="Dementhon K."/>
            <person name="Accoceberry I."/>
            <person name="Sherman D.J."/>
            <person name="Noel T."/>
        </authorList>
    </citation>
    <scope>NUCLEOTIDE SEQUENCE [LARGE SCALE GENOMIC DNA]</scope>
    <source>
        <strain evidence="2 3">CBS 6936</strain>
    </source>
</reference>
<proteinExistence type="predicted"/>
<gene>
    <name evidence="2" type="ORF">A9F13_11g02046</name>
</gene>
<dbReference type="Pfam" id="PF00117">
    <property type="entry name" value="GATase"/>
    <property type="match status" value="1"/>
</dbReference>
<dbReference type="InterPro" id="IPR044992">
    <property type="entry name" value="ChyE-like"/>
</dbReference>
<evidence type="ECO:0000313" key="2">
    <source>
        <dbReference type="EMBL" id="OVF07851.1"/>
    </source>
</evidence>
<dbReference type="PROSITE" id="PS51273">
    <property type="entry name" value="GATASE_TYPE_1"/>
    <property type="match status" value="1"/>
</dbReference>
<dbReference type="InterPro" id="IPR029062">
    <property type="entry name" value="Class_I_gatase-like"/>
</dbReference>
<dbReference type="Gene3D" id="3.40.50.880">
    <property type="match status" value="1"/>
</dbReference>
<dbReference type="Proteomes" id="UP000195602">
    <property type="component" value="Unassembled WGS sequence"/>
</dbReference>
<evidence type="ECO:0000313" key="3">
    <source>
        <dbReference type="Proteomes" id="UP000195602"/>
    </source>
</evidence>
<dbReference type="KEGG" id="clus:A9F13_11g02046"/>
<dbReference type="PANTHER" id="PTHR42695:SF5">
    <property type="entry name" value="GLUTAMINE AMIDOTRANSFERASE YLR126C-RELATED"/>
    <property type="match status" value="1"/>
</dbReference>
<dbReference type="AlphaFoldDB" id="A0AA91PY21"/>
<dbReference type="GO" id="GO:0005634">
    <property type="term" value="C:nucleus"/>
    <property type="evidence" value="ECO:0007669"/>
    <property type="project" value="TreeGrafter"/>
</dbReference>
<evidence type="ECO:0000259" key="1">
    <source>
        <dbReference type="Pfam" id="PF00117"/>
    </source>
</evidence>
<name>A0AA91PY21_CLALS</name>
<dbReference type="PANTHER" id="PTHR42695">
    <property type="entry name" value="GLUTAMINE AMIDOTRANSFERASE YLR126C-RELATED"/>
    <property type="match status" value="1"/>
</dbReference>
<dbReference type="SUPFAM" id="SSF52317">
    <property type="entry name" value="Class I glutamine amidotransferase-like"/>
    <property type="match status" value="1"/>
</dbReference>
<dbReference type="CDD" id="cd01741">
    <property type="entry name" value="GATase1_1"/>
    <property type="match status" value="1"/>
</dbReference>